<dbReference type="EMBL" id="BARV01043025">
    <property type="protein sequence ID" value="GAI53113.1"/>
    <property type="molecule type" value="Genomic_DNA"/>
</dbReference>
<protein>
    <submittedName>
        <fullName evidence="2">Uncharacterized protein</fullName>
    </submittedName>
</protein>
<accession>X1PB97</accession>
<comment type="caution">
    <text evidence="2">The sequence shown here is derived from an EMBL/GenBank/DDBJ whole genome shotgun (WGS) entry which is preliminary data.</text>
</comment>
<reference evidence="2" key="1">
    <citation type="journal article" date="2014" name="Front. Microbiol.">
        <title>High frequency of phylogenetically diverse reductive dehalogenase-homologous genes in deep subseafloor sedimentary metagenomes.</title>
        <authorList>
            <person name="Kawai M."/>
            <person name="Futagami T."/>
            <person name="Toyoda A."/>
            <person name="Takaki Y."/>
            <person name="Nishi S."/>
            <person name="Hori S."/>
            <person name="Arai W."/>
            <person name="Tsubouchi T."/>
            <person name="Morono Y."/>
            <person name="Uchiyama I."/>
            <person name="Ito T."/>
            <person name="Fujiyama A."/>
            <person name="Inagaki F."/>
            <person name="Takami H."/>
        </authorList>
    </citation>
    <scope>NUCLEOTIDE SEQUENCE</scope>
    <source>
        <strain evidence="2">Expedition CK06-06</strain>
    </source>
</reference>
<organism evidence="2">
    <name type="scientific">marine sediment metagenome</name>
    <dbReference type="NCBI Taxonomy" id="412755"/>
    <lineage>
        <taxon>unclassified sequences</taxon>
        <taxon>metagenomes</taxon>
        <taxon>ecological metagenomes</taxon>
    </lineage>
</organism>
<feature type="transmembrane region" description="Helical" evidence="1">
    <location>
        <begin position="21"/>
        <end position="42"/>
    </location>
</feature>
<dbReference type="AlphaFoldDB" id="X1PB97"/>
<sequence>EGLMILWIAGLEHSQSYHKKAALAALITTSVGAVMLVVPLIFDKTAIIGWRTVMGIGLSGVILGLALWGWVLSTVKSLKRNRA</sequence>
<gene>
    <name evidence="2" type="ORF">S06H3_64420</name>
</gene>
<keyword evidence="1" id="KW-0472">Membrane</keyword>
<keyword evidence="1" id="KW-0812">Transmembrane</keyword>
<feature type="transmembrane region" description="Helical" evidence="1">
    <location>
        <begin position="48"/>
        <end position="72"/>
    </location>
</feature>
<keyword evidence="1" id="KW-1133">Transmembrane helix</keyword>
<evidence type="ECO:0000313" key="2">
    <source>
        <dbReference type="EMBL" id="GAI53113.1"/>
    </source>
</evidence>
<evidence type="ECO:0000256" key="1">
    <source>
        <dbReference type="SAM" id="Phobius"/>
    </source>
</evidence>
<proteinExistence type="predicted"/>
<feature type="non-terminal residue" evidence="2">
    <location>
        <position position="1"/>
    </location>
</feature>
<name>X1PB97_9ZZZZ</name>